<dbReference type="VEuPathDB" id="FungiDB:MYCFIDRAFT_203819"/>
<evidence type="ECO:0000313" key="2">
    <source>
        <dbReference type="Proteomes" id="UP000016932"/>
    </source>
</evidence>
<dbReference type="HOGENOM" id="CLU_2050659_0_0_1"/>
<sequence length="120" mass="13475">MLRIKTCDTRYMCVSCGFGVAKARHTIGPWRETLVCGRLRSLETTAVLQRPSLGTTKNKRRSHTLLTSIKRMRGSTCSTERIIMCPTNENLCRTQPLAGMEARRVCCMTVSYGICISREG</sequence>
<dbReference type="AlphaFoldDB" id="M3AXK5"/>
<keyword evidence="2" id="KW-1185">Reference proteome</keyword>
<dbReference type="GeneID" id="19336193"/>
<protein>
    <submittedName>
        <fullName evidence="1">Uncharacterized protein</fullName>
    </submittedName>
</protein>
<evidence type="ECO:0000313" key="1">
    <source>
        <dbReference type="EMBL" id="EME81828.1"/>
    </source>
</evidence>
<dbReference type="RefSeq" id="XP_007927375.1">
    <property type="nucleotide sequence ID" value="XM_007929184.1"/>
</dbReference>
<proteinExistence type="predicted"/>
<organism evidence="1 2">
    <name type="scientific">Pseudocercospora fijiensis (strain CIRAD86)</name>
    <name type="common">Black leaf streak disease fungus</name>
    <name type="synonym">Mycosphaerella fijiensis</name>
    <dbReference type="NCBI Taxonomy" id="383855"/>
    <lineage>
        <taxon>Eukaryota</taxon>
        <taxon>Fungi</taxon>
        <taxon>Dikarya</taxon>
        <taxon>Ascomycota</taxon>
        <taxon>Pezizomycotina</taxon>
        <taxon>Dothideomycetes</taxon>
        <taxon>Dothideomycetidae</taxon>
        <taxon>Mycosphaerellales</taxon>
        <taxon>Mycosphaerellaceae</taxon>
        <taxon>Pseudocercospora</taxon>
    </lineage>
</organism>
<accession>M3AXK5</accession>
<dbReference type="EMBL" id="KB446559">
    <property type="protein sequence ID" value="EME81828.1"/>
    <property type="molecule type" value="Genomic_DNA"/>
</dbReference>
<dbReference type="KEGG" id="pfj:MYCFIDRAFT_203819"/>
<dbReference type="Proteomes" id="UP000016932">
    <property type="component" value="Unassembled WGS sequence"/>
</dbReference>
<reference evidence="1 2" key="1">
    <citation type="journal article" date="2012" name="PLoS Pathog.">
        <title>Diverse lifestyles and strategies of plant pathogenesis encoded in the genomes of eighteen Dothideomycetes fungi.</title>
        <authorList>
            <person name="Ohm R.A."/>
            <person name="Feau N."/>
            <person name="Henrissat B."/>
            <person name="Schoch C.L."/>
            <person name="Horwitz B.A."/>
            <person name="Barry K.W."/>
            <person name="Condon B.J."/>
            <person name="Copeland A.C."/>
            <person name="Dhillon B."/>
            <person name="Glaser F."/>
            <person name="Hesse C.N."/>
            <person name="Kosti I."/>
            <person name="LaButti K."/>
            <person name="Lindquist E.A."/>
            <person name="Lucas S."/>
            <person name="Salamov A.A."/>
            <person name="Bradshaw R.E."/>
            <person name="Ciuffetti L."/>
            <person name="Hamelin R.C."/>
            <person name="Kema G.H.J."/>
            <person name="Lawrence C."/>
            <person name="Scott J.A."/>
            <person name="Spatafora J.W."/>
            <person name="Turgeon B.G."/>
            <person name="de Wit P.J.G.M."/>
            <person name="Zhong S."/>
            <person name="Goodwin S.B."/>
            <person name="Grigoriev I.V."/>
        </authorList>
    </citation>
    <scope>NUCLEOTIDE SEQUENCE [LARGE SCALE GENOMIC DNA]</scope>
    <source>
        <strain evidence="1 2">CIRAD86</strain>
    </source>
</reference>
<gene>
    <name evidence="1" type="ORF">MYCFIDRAFT_203819</name>
</gene>
<name>M3AXK5_PSEFD</name>